<organism evidence="1 2">
    <name type="scientific">Boeremia exigua</name>
    <dbReference type="NCBI Taxonomy" id="749465"/>
    <lineage>
        <taxon>Eukaryota</taxon>
        <taxon>Fungi</taxon>
        <taxon>Dikarya</taxon>
        <taxon>Ascomycota</taxon>
        <taxon>Pezizomycotina</taxon>
        <taxon>Dothideomycetes</taxon>
        <taxon>Pleosporomycetidae</taxon>
        <taxon>Pleosporales</taxon>
        <taxon>Pleosporineae</taxon>
        <taxon>Didymellaceae</taxon>
        <taxon>Boeremia</taxon>
    </lineage>
</organism>
<sequence>MEESSTSSHAATAGRFLNIRNTGIQVFMQSADNGYDIKLPRSVLASLPVKFAGNSLVETLSDSSTKQAKTCISTLADHVVTEWHRLTEWATSRNGKDISISSNHVPGYLVLATLTALSAAQSTSALSSVASSAASSAASAAASSASGSASPSSTFSQSNVPTGTPLPGNYGGVYRPQVHFSPPRGFMNDPNGMFVDSDGVYHLYYQYNPTANVAGEQHWGHATSTDLFTWTNQQIAIFPGSEEEGVFSGSAVIDANNTSGMFPNQTNGVVAIYTINTPQQQTQDIAFSYDGGYTFEKYENNPVIRPGGTNPTQFRDPKVVWYQPTESWVMAVAYPIDFEVGIFTSPNLIDWTPASNFSRYGLSGLQYECPNMVEIRVQNATDGEPESRWAMVISINPGAPLGGSVTQYLLGDFNGTHFVPDDALTRLTDFAKDNYAGQFFYGISADQDQISMAWASNWQYTNVVPTAGQELGDGFRSAMTVPRGHYLKNLPRQGLTMVHYPANIEAVIDSELALNSSLGNGTVLVDYSQVESGALYFEANITGLSGGDSLDGTLNFTVLSSVSGESVSGGMILPGDSVVWLDRGKTNGFDHPLFTDKFSYGALYDPNGDGAFRLSGIIDRSIIELFFNGGEAAGTSVFFPTRPLDTLILRTAGLNSTVTASVAVWSLKAAWLDQADSNDTVLGNVTTSGNSTTSKRSMKLY</sequence>
<proteinExistence type="predicted"/>
<comment type="caution">
    <text evidence="1">The sequence shown here is derived from an EMBL/GenBank/DDBJ whole genome shotgun (WGS) entry which is preliminary data.</text>
</comment>
<evidence type="ECO:0000313" key="2">
    <source>
        <dbReference type="Proteomes" id="UP001153331"/>
    </source>
</evidence>
<protein>
    <submittedName>
        <fullName evidence="1">Uncharacterized protein</fullName>
    </submittedName>
</protein>
<keyword evidence="2" id="KW-1185">Reference proteome</keyword>
<reference evidence="1" key="1">
    <citation type="submission" date="2022-11" db="EMBL/GenBank/DDBJ databases">
        <title>Genome Sequence of Boeremia exigua.</title>
        <authorList>
            <person name="Buettner E."/>
        </authorList>
    </citation>
    <scope>NUCLEOTIDE SEQUENCE</scope>
    <source>
        <strain evidence="1">CU02</strain>
    </source>
</reference>
<dbReference type="Proteomes" id="UP001153331">
    <property type="component" value="Unassembled WGS sequence"/>
</dbReference>
<gene>
    <name evidence="1" type="ORF">OPT61_g227</name>
</gene>
<evidence type="ECO:0000313" key="1">
    <source>
        <dbReference type="EMBL" id="KAJ8118897.1"/>
    </source>
</evidence>
<dbReference type="EMBL" id="JAPHNI010000007">
    <property type="protein sequence ID" value="KAJ8118897.1"/>
    <property type="molecule type" value="Genomic_DNA"/>
</dbReference>
<name>A0ACC2IUN1_9PLEO</name>
<accession>A0ACC2IUN1</accession>